<feature type="transmembrane region" description="Helical" evidence="1">
    <location>
        <begin position="105"/>
        <end position="125"/>
    </location>
</feature>
<dbReference type="EMBL" id="CM001377">
    <property type="protein sequence ID" value="EHM09887.1"/>
    <property type="molecule type" value="Genomic_DNA"/>
</dbReference>
<keyword evidence="1" id="KW-0472">Membrane</keyword>
<proteinExistence type="predicted"/>
<evidence type="ECO:0000256" key="1">
    <source>
        <dbReference type="SAM" id="Phobius"/>
    </source>
</evidence>
<dbReference type="RefSeq" id="WP_006583381.1">
    <property type="nucleotide sequence ID" value="NZ_CM001377.1"/>
</dbReference>
<dbReference type="SUPFAM" id="SSF57863">
    <property type="entry name" value="ArfGap/RecO-like zinc finger"/>
    <property type="match status" value="1"/>
</dbReference>
<dbReference type="eggNOG" id="COG1381">
    <property type="taxonomic scope" value="Bacteria"/>
</dbReference>
<reference evidence="2 3" key="1">
    <citation type="submission" date="2011-10" db="EMBL/GenBank/DDBJ databases">
        <title>The Noncontiguous Finished genome of Thermanaerovibrio velox DSM 12556.</title>
        <authorList>
            <consortium name="US DOE Joint Genome Institute (JGI-PGF)"/>
            <person name="Lucas S."/>
            <person name="Copeland A."/>
            <person name="Lapidus A."/>
            <person name="Glavina del Rio T."/>
            <person name="Dalin E."/>
            <person name="Tice H."/>
            <person name="Bruce D."/>
            <person name="Goodwin L."/>
            <person name="Pitluck S."/>
            <person name="Peters L."/>
            <person name="Mikhailova N."/>
            <person name="Teshima H."/>
            <person name="Kyrpides N."/>
            <person name="Mavromatis K."/>
            <person name="Ivanova N."/>
            <person name="Markowitz V."/>
            <person name="Cheng J.-F."/>
            <person name="Hugenholtz P."/>
            <person name="Woyke T."/>
            <person name="Wu D."/>
            <person name="Spring S."/>
            <person name="Brambilla E.-M."/>
            <person name="Klenk H.-P."/>
            <person name="Eisen J.A."/>
        </authorList>
    </citation>
    <scope>NUCLEOTIDE SEQUENCE [LARGE SCALE GENOMIC DNA]</scope>
    <source>
        <strain evidence="2 3">DSM 12556</strain>
    </source>
</reference>
<evidence type="ECO:0000313" key="3">
    <source>
        <dbReference type="Proteomes" id="UP000005730"/>
    </source>
</evidence>
<accession>H0URD1</accession>
<keyword evidence="3" id="KW-1185">Reference proteome</keyword>
<evidence type="ECO:0008006" key="4">
    <source>
        <dbReference type="Google" id="ProtNLM"/>
    </source>
</evidence>
<dbReference type="InterPro" id="IPR037278">
    <property type="entry name" value="ARFGAP/RecO"/>
</dbReference>
<protein>
    <recommendedName>
        <fullName evidence="4">DNA repair protein RecO</fullName>
    </recommendedName>
</protein>
<gene>
    <name evidence="2" type="ORF">TheveDRAFT_0731</name>
</gene>
<sequence>MVLRKEERERSRRALFFLRGYGALWATVPLGGRSTLGGASEVMSWGEFSFHRGQRSIMLKDAVVRASYLDLSGRPDALKCFMEVCELLAFLPCTIQRDDLLRLLWSFYSGLVAGVLPVVAVARFLGRWLRQEGLMPDLLRCCRCGSQVTSRWGLGEEGVVCCGSNAAWEPEVMGELLRTLYLGHDDFVEWGIGHFRAPLTGDRLYVWKRIIRWMKGLLFEANIILGREGV</sequence>
<dbReference type="STRING" id="926567.TheveDRAFT_0731"/>
<dbReference type="HOGENOM" id="CLU_093739_0_0_0"/>
<organism evidence="2 3">
    <name type="scientific">Thermanaerovibrio velox DSM 12556</name>
    <dbReference type="NCBI Taxonomy" id="926567"/>
    <lineage>
        <taxon>Bacteria</taxon>
        <taxon>Thermotogati</taxon>
        <taxon>Synergistota</taxon>
        <taxon>Synergistia</taxon>
        <taxon>Synergistales</taxon>
        <taxon>Synergistaceae</taxon>
        <taxon>Thermanaerovibrio</taxon>
    </lineage>
</organism>
<dbReference type="AlphaFoldDB" id="H0URD1"/>
<evidence type="ECO:0000313" key="2">
    <source>
        <dbReference type="EMBL" id="EHM09887.1"/>
    </source>
</evidence>
<dbReference type="OrthoDB" id="5392at2"/>
<name>H0URD1_9BACT</name>
<dbReference type="Proteomes" id="UP000005730">
    <property type="component" value="Chromosome"/>
</dbReference>
<keyword evidence="1" id="KW-1133">Transmembrane helix</keyword>
<keyword evidence="1" id="KW-0812">Transmembrane</keyword>